<dbReference type="GO" id="GO:0034707">
    <property type="term" value="C:chloride channel complex"/>
    <property type="evidence" value="ECO:0007669"/>
    <property type="project" value="UniProtKB-KW"/>
</dbReference>
<dbReference type="PANTHER" id="PTHR45720">
    <property type="entry name" value="CHLORIDE CHANNEL PROTEIN 2"/>
    <property type="match status" value="1"/>
</dbReference>
<sequence length="133" mass="15350">MAQEAGILEREREREREMLLNHSLTCLELKPLQLQSHHHLPYSIECLSLCPMATDDGDTEDDMTIREIAEWEEQQLDEQVNFNNCKIDPAPFQLVERTSLHKMWSTPAQQMGLLGCEFSLKKLIGIKPLCDVL</sequence>
<dbReference type="InterPro" id="IPR046342">
    <property type="entry name" value="CBS_dom_sf"/>
</dbReference>
<keyword evidence="1" id="KW-0813">Transport</keyword>
<gene>
    <name evidence="5" type="primary">CLCN2</name>
    <name evidence="5" type="ORF">N1851_012489</name>
</gene>
<dbReference type="Gene3D" id="3.10.580.10">
    <property type="entry name" value="CBS-domain"/>
    <property type="match status" value="1"/>
</dbReference>
<evidence type="ECO:0000256" key="4">
    <source>
        <dbReference type="ARBA" id="ARBA00023214"/>
    </source>
</evidence>
<dbReference type="Proteomes" id="UP001174136">
    <property type="component" value="Unassembled WGS sequence"/>
</dbReference>
<reference evidence="5" key="1">
    <citation type="journal article" date="2023" name="Front. Mar. Sci.">
        <title>A new Merluccius polli reference genome to investigate the effects of global change in West African waters.</title>
        <authorList>
            <person name="Mateo J.L."/>
            <person name="Blanco-Fernandez C."/>
            <person name="Garcia-Vazquez E."/>
            <person name="Machado-Schiaffino G."/>
        </authorList>
    </citation>
    <scope>NUCLEOTIDE SEQUENCE</scope>
    <source>
        <strain evidence="5">C29</strain>
        <tissue evidence="5">Fin</tissue>
    </source>
</reference>
<dbReference type="EMBL" id="JAOPHQ010002280">
    <property type="protein sequence ID" value="KAK0147798.1"/>
    <property type="molecule type" value="Genomic_DNA"/>
</dbReference>
<name>A0AA47P4Y7_MERPO</name>
<evidence type="ECO:0000313" key="5">
    <source>
        <dbReference type="EMBL" id="KAK0147798.1"/>
    </source>
</evidence>
<protein>
    <submittedName>
        <fullName evidence="5">Chloride channel protein 2</fullName>
    </submittedName>
</protein>
<dbReference type="AlphaFoldDB" id="A0AA47P4Y7"/>
<evidence type="ECO:0000256" key="2">
    <source>
        <dbReference type="ARBA" id="ARBA00023065"/>
    </source>
</evidence>
<comment type="caution">
    <text evidence="5">The sequence shown here is derived from an EMBL/GenBank/DDBJ whole genome shotgun (WGS) entry which is preliminary data.</text>
</comment>
<keyword evidence="6" id="KW-1185">Reference proteome</keyword>
<keyword evidence="3" id="KW-0869">Chloride channel</keyword>
<evidence type="ECO:0000256" key="1">
    <source>
        <dbReference type="ARBA" id="ARBA00022448"/>
    </source>
</evidence>
<proteinExistence type="predicted"/>
<dbReference type="PANTHER" id="PTHR45720:SF6">
    <property type="entry name" value="CHLORIDE CHANNEL PROTEIN 2"/>
    <property type="match status" value="1"/>
</dbReference>
<organism evidence="5 6">
    <name type="scientific">Merluccius polli</name>
    <name type="common">Benguela hake</name>
    <name type="synonym">Merluccius cadenati</name>
    <dbReference type="NCBI Taxonomy" id="89951"/>
    <lineage>
        <taxon>Eukaryota</taxon>
        <taxon>Metazoa</taxon>
        <taxon>Chordata</taxon>
        <taxon>Craniata</taxon>
        <taxon>Vertebrata</taxon>
        <taxon>Euteleostomi</taxon>
        <taxon>Actinopterygii</taxon>
        <taxon>Neopterygii</taxon>
        <taxon>Teleostei</taxon>
        <taxon>Neoteleostei</taxon>
        <taxon>Acanthomorphata</taxon>
        <taxon>Zeiogadaria</taxon>
        <taxon>Gadariae</taxon>
        <taxon>Gadiformes</taxon>
        <taxon>Gadoidei</taxon>
        <taxon>Merlucciidae</taxon>
        <taxon>Merluccius</taxon>
    </lineage>
</organism>
<keyword evidence="4" id="KW-0868">Chloride</keyword>
<dbReference type="InterPro" id="IPR050970">
    <property type="entry name" value="Cl_channel_volt-gated"/>
</dbReference>
<keyword evidence="2" id="KW-0406">Ion transport</keyword>
<keyword evidence="3" id="KW-0407">Ion channel</keyword>
<evidence type="ECO:0000256" key="3">
    <source>
        <dbReference type="ARBA" id="ARBA00023173"/>
    </source>
</evidence>
<dbReference type="GO" id="GO:0005247">
    <property type="term" value="F:voltage-gated chloride channel activity"/>
    <property type="evidence" value="ECO:0007669"/>
    <property type="project" value="TreeGrafter"/>
</dbReference>
<accession>A0AA47P4Y7</accession>
<evidence type="ECO:0000313" key="6">
    <source>
        <dbReference type="Proteomes" id="UP001174136"/>
    </source>
</evidence>
<dbReference type="GO" id="GO:0005886">
    <property type="term" value="C:plasma membrane"/>
    <property type="evidence" value="ECO:0007669"/>
    <property type="project" value="TreeGrafter"/>
</dbReference>